<keyword evidence="5" id="KW-1185">Reference proteome</keyword>
<dbReference type="Proteomes" id="UP000499080">
    <property type="component" value="Unassembled WGS sequence"/>
</dbReference>
<proteinExistence type="predicted"/>
<dbReference type="EMBL" id="BGPR01226578">
    <property type="protein sequence ID" value="GBL58136.1"/>
    <property type="molecule type" value="Genomic_DNA"/>
</dbReference>
<dbReference type="EMBL" id="BGPR01226618">
    <property type="protein sequence ID" value="GBL58414.1"/>
    <property type="molecule type" value="Genomic_DNA"/>
</dbReference>
<accession>A0A4Y1ZMC2</accession>
<dbReference type="EMBL" id="BGPR01226635">
    <property type="protein sequence ID" value="GBL58526.1"/>
    <property type="molecule type" value="Genomic_DNA"/>
</dbReference>
<gene>
    <name evidence="3" type="ORF">AVEN_140251_1</name>
    <name evidence="4" type="ORF">AVEN_203947_1</name>
    <name evidence="1" type="ORF">AVEN_270030_1</name>
    <name evidence="2" type="ORF">AVEN_65547_1</name>
</gene>
<comment type="caution">
    <text evidence="2">The sequence shown here is derived from an EMBL/GenBank/DDBJ whole genome shotgun (WGS) entry which is preliminary data.</text>
</comment>
<evidence type="ECO:0000313" key="4">
    <source>
        <dbReference type="EMBL" id="GBL58526.1"/>
    </source>
</evidence>
<organism evidence="2 5">
    <name type="scientific">Araneus ventricosus</name>
    <name type="common">Orbweaver spider</name>
    <name type="synonym">Epeira ventricosa</name>
    <dbReference type="NCBI Taxonomy" id="182803"/>
    <lineage>
        <taxon>Eukaryota</taxon>
        <taxon>Metazoa</taxon>
        <taxon>Ecdysozoa</taxon>
        <taxon>Arthropoda</taxon>
        <taxon>Chelicerata</taxon>
        <taxon>Arachnida</taxon>
        <taxon>Araneae</taxon>
        <taxon>Araneomorphae</taxon>
        <taxon>Entelegynae</taxon>
        <taxon>Araneoidea</taxon>
        <taxon>Araneidae</taxon>
        <taxon>Araneus</taxon>
    </lineage>
</organism>
<evidence type="ECO:0000313" key="3">
    <source>
        <dbReference type="EMBL" id="GBL58414.1"/>
    </source>
</evidence>
<evidence type="ECO:0000313" key="5">
    <source>
        <dbReference type="Proteomes" id="UP000499080"/>
    </source>
</evidence>
<protein>
    <submittedName>
        <fullName evidence="2">Uncharacterized protein</fullName>
    </submittedName>
</protein>
<dbReference type="AlphaFoldDB" id="A0A4Y1ZMC2"/>
<evidence type="ECO:0000313" key="2">
    <source>
        <dbReference type="EMBL" id="GBL58247.1"/>
    </source>
</evidence>
<name>A0A4Y1ZMC2_ARAVE</name>
<evidence type="ECO:0000313" key="1">
    <source>
        <dbReference type="EMBL" id="GBL58136.1"/>
    </source>
</evidence>
<dbReference type="EMBL" id="BGPR01226596">
    <property type="protein sequence ID" value="GBL58247.1"/>
    <property type="molecule type" value="Genomic_DNA"/>
</dbReference>
<sequence>MKITPPGACAKARKVSESVAIQYGYKHGKSLPSTVSRMVGKKVYRDKYGMTGSSHVCSTDLGDHLDDKIGDYDDEIWDLKAAGIFSISVLGEEIRLNVLDDSM</sequence>
<reference evidence="2 5" key="1">
    <citation type="journal article" date="2019" name="Sci. Rep.">
        <title>Orb-weaving spider Araneus ventricosus genome elucidates the spidroin gene catalogue.</title>
        <authorList>
            <person name="Kono N."/>
            <person name="Nakamura H."/>
            <person name="Ohtoshi R."/>
            <person name="Moran D.A.P."/>
            <person name="Shinohara A."/>
            <person name="Yoshida Y."/>
            <person name="Fujiwara M."/>
            <person name="Mori M."/>
            <person name="Tomita M."/>
            <person name="Arakawa K."/>
        </authorList>
    </citation>
    <scope>NUCLEOTIDE SEQUENCE [LARGE SCALE GENOMIC DNA]</scope>
</reference>